<evidence type="ECO:0000259" key="3">
    <source>
        <dbReference type="Pfam" id="PF00724"/>
    </source>
</evidence>
<dbReference type="InterPro" id="IPR001155">
    <property type="entry name" value="OxRdtase_FMN_N"/>
</dbReference>
<protein>
    <submittedName>
        <fullName evidence="4">NADH:flavin oxidoreductase/NADH oxidase family protein</fullName>
    </submittedName>
</protein>
<dbReference type="PANTHER" id="PTHR43656:SF2">
    <property type="entry name" value="BINDING OXIDOREDUCTASE, PUTATIVE (AFU_ORTHOLOGUE AFUA_2G08260)-RELATED"/>
    <property type="match status" value="1"/>
</dbReference>
<keyword evidence="1" id="KW-0285">Flavoprotein</keyword>
<evidence type="ECO:0000256" key="2">
    <source>
        <dbReference type="ARBA" id="ARBA00023002"/>
    </source>
</evidence>
<comment type="caution">
    <text evidence="4">The sequence shown here is derived from an EMBL/GenBank/DDBJ whole genome shotgun (WGS) entry which is preliminary data.</text>
</comment>
<feature type="domain" description="NADH:flavin oxidoreductase/NADH oxidase N-terminal" evidence="3">
    <location>
        <begin position="8"/>
        <end position="339"/>
    </location>
</feature>
<organism evidence="4 5">
    <name type="scientific">Litoribrevibacter euphylliae</name>
    <dbReference type="NCBI Taxonomy" id="1834034"/>
    <lineage>
        <taxon>Bacteria</taxon>
        <taxon>Pseudomonadati</taxon>
        <taxon>Pseudomonadota</taxon>
        <taxon>Gammaproteobacteria</taxon>
        <taxon>Oceanospirillales</taxon>
        <taxon>Oceanospirillaceae</taxon>
        <taxon>Litoribrevibacter</taxon>
    </lineage>
</organism>
<keyword evidence="2" id="KW-0560">Oxidoreductase</keyword>
<dbReference type="CDD" id="cd04733">
    <property type="entry name" value="OYE_like_2_FMN"/>
    <property type="match status" value="1"/>
</dbReference>
<dbReference type="SUPFAM" id="SSF51395">
    <property type="entry name" value="FMN-linked oxidoreductases"/>
    <property type="match status" value="1"/>
</dbReference>
<dbReference type="Proteomes" id="UP001595476">
    <property type="component" value="Unassembled WGS sequence"/>
</dbReference>
<dbReference type="PANTHER" id="PTHR43656">
    <property type="entry name" value="BINDING OXIDOREDUCTASE, PUTATIVE (AFU_ORTHOLOGUE AFUA_2G08260)-RELATED"/>
    <property type="match status" value="1"/>
</dbReference>
<sequence length="409" mass="45231">MSNQSTLSTPLKLRSGLTLKNRLCKSAMNEAIATGEGRVVRQFEVLYRTWAEGGAGLLVTGNVMVDKRHANEPLAVAVEDEKDALLLQLWANAAKSKGAQIWAQLSHPGKQSPKFLNSAPVAPSAIPLASDMFVPPRELTETEIEDIIQRFTTTASVLKTAGFDGVQLHGAHGYLISQFLSPNHNKRTDKWGGSLENRMRFVTEVYKSIRAKVGKKFAIGIKLNSSDFQKGGFTNEESIEVCKTLDKLGIDMIEISGGSWENPVNRKGNLKESTKQREAYFLEFSEQLKKNVSAPIMVTGGFRSQRAMEEAVESGATDIVGLARPFAIDPDLANKILKGQGYLSTVKPISTGIKKIDDMAIMEISWYTDQIRRMSEGKDPKTKVRGLISVADVLFNFWRRGQQVKRVRA</sequence>
<dbReference type="Gene3D" id="3.20.20.70">
    <property type="entry name" value="Aldolase class I"/>
    <property type="match status" value="1"/>
</dbReference>
<dbReference type="EMBL" id="JBHRSZ010000002">
    <property type="protein sequence ID" value="MFC3150072.1"/>
    <property type="molecule type" value="Genomic_DNA"/>
</dbReference>
<name>A0ABV7HFF0_9GAMM</name>
<dbReference type="InterPro" id="IPR013785">
    <property type="entry name" value="Aldolase_TIM"/>
</dbReference>
<dbReference type="RefSeq" id="WP_386716199.1">
    <property type="nucleotide sequence ID" value="NZ_JBHRSZ010000002.1"/>
</dbReference>
<accession>A0ABV7HFF0</accession>
<evidence type="ECO:0000313" key="4">
    <source>
        <dbReference type="EMBL" id="MFC3150072.1"/>
    </source>
</evidence>
<proteinExistence type="predicted"/>
<keyword evidence="5" id="KW-1185">Reference proteome</keyword>
<evidence type="ECO:0000256" key="1">
    <source>
        <dbReference type="ARBA" id="ARBA00022630"/>
    </source>
</evidence>
<reference evidence="5" key="1">
    <citation type="journal article" date="2019" name="Int. J. Syst. Evol. Microbiol.">
        <title>The Global Catalogue of Microorganisms (GCM) 10K type strain sequencing project: providing services to taxonomists for standard genome sequencing and annotation.</title>
        <authorList>
            <consortium name="The Broad Institute Genomics Platform"/>
            <consortium name="The Broad Institute Genome Sequencing Center for Infectious Disease"/>
            <person name="Wu L."/>
            <person name="Ma J."/>
        </authorList>
    </citation>
    <scope>NUCLEOTIDE SEQUENCE [LARGE SCALE GENOMIC DNA]</scope>
    <source>
        <strain evidence="5">KCTC 52438</strain>
    </source>
</reference>
<dbReference type="Pfam" id="PF00724">
    <property type="entry name" value="Oxidored_FMN"/>
    <property type="match status" value="1"/>
</dbReference>
<dbReference type="InterPro" id="IPR051799">
    <property type="entry name" value="NADH_flavin_oxidoreductase"/>
</dbReference>
<evidence type="ECO:0000313" key="5">
    <source>
        <dbReference type="Proteomes" id="UP001595476"/>
    </source>
</evidence>
<gene>
    <name evidence="4" type="ORF">ACFOEK_03450</name>
</gene>